<gene>
    <name evidence="2" type="ORF">V1477_006629</name>
</gene>
<reference evidence="2 3" key="1">
    <citation type="journal article" date="2024" name="Ann. Entomol. Soc. Am.">
        <title>Genomic analyses of the southern and eastern yellowjacket wasps (Hymenoptera: Vespidae) reveal evolutionary signatures of social life.</title>
        <authorList>
            <person name="Catto M.A."/>
            <person name="Caine P.B."/>
            <person name="Orr S.E."/>
            <person name="Hunt B.G."/>
            <person name="Goodisman M.A.D."/>
        </authorList>
    </citation>
    <scope>NUCLEOTIDE SEQUENCE [LARGE SCALE GENOMIC DNA]</scope>
    <source>
        <strain evidence="2">232</strain>
        <tissue evidence="2">Head and thorax</tissue>
    </source>
</reference>
<evidence type="ECO:0000313" key="2">
    <source>
        <dbReference type="EMBL" id="KAL2745212.1"/>
    </source>
</evidence>
<sequence length="90" mass="11076">MGGTDTEGHHRGWKESRLSKQRLVEFIADQREYLLFLFRDRERRGEEERRTKKVEEDRIEREEEEEEEEEEENDPPTMSIPSTYLDIKYR</sequence>
<accession>A0ABD2CJE5</accession>
<proteinExistence type="predicted"/>
<comment type="caution">
    <text evidence="2">The sequence shown here is derived from an EMBL/GenBank/DDBJ whole genome shotgun (WGS) entry which is preliminary data.</text>
</comment>
<name>A0ABD2CJE5_VESMC</name>
<evidence type="ECO:0000313" key="3">
    <source>
        <dbReference type="Proteomes" id="UP001607303"/>
    </source>
</evidence>
<feature type="compositionally biased region" description="Basic and acidic residues" evidence="1">
    <location>
        <begin position="44"/>
        <end position="61"/>
    </location>
</feature>
<organism evidence="2 3">
    <name type="scientific">Vespula maculifrons</name>
    <name type="common">Eastern yellow jacket</name>
    <name type="synonym">Wasp</name>
    <dbReference type="NCBI Taxonomy" id="7453"/>
    <lineage>
        <taxon>Eukaryota</taxon>
        <taxon>Metazoa</taxon>
        <taxon>Ecdysozoa</taxon>
        <taxon>Arthropoda</taxon>
        <taxon>Hexapoda</taxon>
        <taxon>Insecta</taxon>
        <taxon>Pterygota</taxon>
        <taxon>Neoptera</taxon>
        <taxon>Endopterygota</taxon>
        <taxon>Hymenoptera</taxon>
        <taxon>Apocrita</taxon>
        <taxon>Aculeata</taxon>
        <taxon>Vespoidea</taxon>
        <taxon>Vespidae</taxon>
        <taxon>Vespinae</taxon>
        <taxon>Vespula</taxon>
    </lineage>
</organism>
<feature type="compositionally biased region" description="Acidic residues" evidence="1">
    <location>
        <begin position="62"/>
        <end position="74"/>
    </location>
</feature>
<dbReference type="Proteomes" id="UP001607303">
    <property type="component" value="Unassembled WGS sequence"/>
</dbReference>
<evidence type="ECO:0000256" key="1">
    <source>
        <dbReference type="SAM" id="MobiDB-lite"/>
    </source>
</evidence>
<dbReference type="EMBL" id="JAYRBN010000046">
    <property type="protein sequence ID" value="KAL2745212.1"/>
    <property type="molecule type" value="Genomic_DNA"/>
</dbReference>
<keyword evidence="3" id="KW-1185">Reference proteome</keyword>
<dbReference type="AlphaFoldDB" id="A0ABD2CJE5"/>
<protein>
    <submittedName>
        <fullName evidence="2">Uncharacterized protein</fullName>
    </submittedName>
</protein>
<feature type="region of interest" description="Disordered" evidence="1">
    <location>
        <begin position="44"/>
        <end position="90"/>
    </location>
</feature>